<evidence type="ECO:0000313" key="2">
    <source>
        <dbReference type="Proteomes" id="UP000294847"/>
    </source>
</evidence>
<gene>
    <name evidence="1" type="ORF">PoMZ_10085</name>
</gene>
<sequence length="64" mass="7411">MIIPRVVDTYGDETGPYSVFLDFGNSQGIYQKAVRQIEAQHSERSRCCTPYDNLFQYYKRGIGK</sequence>
<dbReference type="AlphaFoldDB" id="A0A4P7N1C5"/>
<proteinExistence type="predicted"/>
<evidence type="ECO:0000313" key="1">
    <source>
        <dbReference type="EMBL" id="QBZ54386.1"/>
    </source>
</evidence>
<reference evidence="1 2" key="1">
    <citation type="journal article" date="2019" name="Mol. Biol. Evol.">
        <title>Blast fungal genomes show frequent chromosomal changes, gene gains and losses, and effector gene turnover.</title>
        <authorList>
            <person name="Gomez Luciano L.B."/>
            <person name="Jason Tsai I."/>
            <person name="Chuma I."/>
            <person name="Tosa Y."/>
            <person name="Chen Y.H."/>
            <person name="Li J.Y."/>
            <person name="Li M.Y."/>
            <person name="Jade Lu M.Y."/>
            <person name="Nakayashiki H."/>
            <person name="Li W.H."/>
        </authorList>
    </citation>
    <scope>NUCLEOTIDE SEQUENCE [LARGE SCALE GENOMIC DNA]</scope>
    <source>
        <strain evidence="1">MZ5-1-6</strain>
    </source>
</reference>
<name>A0A4P7N1C5_PYROR</name>
<dbReference type="EMBL" id="CP034204">
    <property type="protein sequence ID" value="QBZ54386.1"/>
    <property type="molecule type" value="Genomic_DNA"/>
</dbReference>
<organism evidence="1 2">
    <name type="scientific">Pyricularia oryzae</name>
    <name type="common">Rice blast fungus</name>
    <name type="synonym">Magnaporthe oryzae</name>
    <dbReference type="NCBI Taxonomy" id="318829"/>
    <lineage>
        <taxon>Eukaryota</taxon>
        <taxon>Fungi</taxon>
        <taxon>Dikarya</taxon>
        <taxon>Ascomycota</taxon>
        <taxon>Pezizomycotina</taxon>
        <taxon>Sordariomycetes</taxon>
        <taxon>Sordariomycetidae</taxon>
        <taxon>Magnaporthales</taxon>
        <taxon>Pyriculariaceae</taxon>
        <taxon>Pyricularia</taxon>
    </lineage>
</organism>
<dbReference type="Proteomes" id="UP000294847">
    <property type="component" value="Chromosome 1"/>
</dbReference>
<protein>
    <submittedName>
        <fullName evidence="1">Uncharacterized protein</fullName>
    </submittedName>
</protein>
<accession>A0A4P7N1C5</accession>